<dbReference type="GO" id="GO:0003884">
    <property type="term" value="F:D-amino-acid oxidase activity"/>
    <property type="evidence" value="ECO:0007669"/>
    <property type="project" value="InterPro"/>
</dbReference>
<dbReference type="GeneID" id="81405371"/>
<accession>A0A9W9GT53</accession>
<dbReference type="PIRSF" id="PIRSF000189">
    <property type="entry name" value="D-aa_oxidase"/>
    <property type="match status" value="1"/>
</dbReference>
<evidence type="ECO:0000256" key="1">
    <source>
        <dbReference type="ARBA" id="ARBA00001974"/>
    </source>
</evidence>
<evidence type="ECO:0000313" key="7">
    <source>
        <dbReference type="EMBL" id="KAJ5129418.1"/>
    </source>
</evidence>
<reference evidence="7" key="1">
    <citation type="submission" date="2022-11" db="EMBL/GenBank/DDBJ databases">
        <authorList>
            <person name="Petersen C."/>
        </authorList>
    </citation>
    <scope>NUCLEOTIDE SEQUENCE</scope>
    <source>
        <strain evidence="7">IBT 22155</strain>
    </source>
</reference>
<dbReference type="PANTHER" id="PTHR11530">
    <property type="entry name" value="D-AMINO ACID OXIDASE"/>
    <property type="match status" value="1"/>
</dbReference>
<evidence type="ECO:0000259" key="6">
    <source>
        <dbReference type="Pfam" id="PF01266"/>
    </source>
</evidence>
<reference evidence="7" key="2">
    <citation type="journal article" date="2023" name="IMA Fungus">
        <title>Comparative genomic study of the Penicillium genus elucidates a diverse pangenome and 15 lateral gene transfer events.</title>
        <authorList>
            <person name="Petersen C."/>
            <person name="Sorensen T."/>
            <person name="Nielsen M.R."/>
            <person name="Sondergaard T.E."/>
            <person name="Sorensen J.L."/>
            <person name="Fitzpatrick D.A."/>
            <person name="Frisvad J.C."/>
            <person name="Nielsen K.L."/>
        </authorList>
    </citation>
    <scope>NUCLEOTIDE SEQUENCE</scope>
    <source>
        <strain evidence="7">IBT 22155</strain>
    </source>
</reference>
<keyword evidence="3" id="KW-0285">Flavoprotein</keyword>
<dbReference type="Gene3D" id="3.30.9.10">
    <property type="entry name" value="D-Amino Acid Oxidase, subunit A, domain 2"/>
    <property type="match status" value="1"/>
</dbReference>
<keyword evidence="5" id="KW-0560">Oxidoreductase</keyword>
<dbReference type="InterPro" id="IPR023209">
    <property type="entry name" value="DAO"/>
</dbReference>
<dbReference type="InterPro" id="IPR006076">
    <property type="entry name" value="FAD-dep_OxRdtase"/>
</dbReference>
<dbReference type="AlphaFoldDB" id="A0A9W9GT53"/>
<dbReference type="Gene3D" id="3.40.50.720">
    <property type="entry name" value="NAD(P)-binding Rossmann-like Domain"/>
    <property type="match status" value="1"/>
</dbReference>
<dbReference type="EMBL" id="JAPQKL010000005">
    <property type="protein sequence ID" value="KAJ5129418.1"/>
    <property type="molecule type" value="Genomic_DNA"/>
</dbReference>
<dbReference type="Proteomes" id="UP001149079">
    <property type="component" value="Unassembled WGS sequence"/>
</dbReference>
<dbReference type="OrthoDB" id="2015447at2759"/>
<dbReference type="SUPFAM" id="SSF54373">
    <property type="entry name" value="FAD-linked reductases, C-terminal domain"/>
    <property type="match status" value="1"/>
</dbReference>
<comment type="caution">
    <text evidence="7">The sequence shown here is derived from an EMBL/GenBank/DDBJ whole genome shotgun (WGS) entry which is preliminary data.</text>
</comment>
<protein>
    <submittedName>
        <fullName evidence="7">Nucleotide-binding domain-containing protein</fullName>
    </submittedName>
</protein>
<dbReference type="Pfam" id="PF01266">
    <property type="entry name" value="DAO"/>
    <property type="match status" value="1"/>
</dbReference>
<feature type="domain" description="FAD dependent oxidoreductase" evidence="6">
    <location>
        <begin position="3"/>
        <end position="312"/>
    </location>
</feature>
<evidence type="ECO:0000313" key="8">
    <source>
        <dbReference type="Proteomes" id="UP001149079"/>
    </source>
</evidence>
<dbReference type="GO" id="GO:0005737">
    <property type="term" value="C:cytoplasm"/>
    <property type="evidence" value="ECO:0007669"/>
    <property type="project" value="TreeGrafter"/>
</dbReference>
<evidence type="ECO:0000256" key="2">
    <source>
        <dbReference type="ARBA" id="ARBA00006730"/>
    </source>
</evidence>
<evidence type="ECO:0000256" key="4">
    <source>
        <dbReference type="ARBA" id="ARBA00022827"/>
    </source>
</evidence>
<sequence>MEIAIVGSGVIGLMSALTLTDAGYKVTIIARDLPGDDSQDWASPWAGAAMFPHPDAKGQDLQTESFKYYWALAHRDPTSGVLKATEYYDDRDNDTSIWYKTLVPRYRRLKETELPAGSKLGFDFLTMTINPLRFLPWLKKELERRGVRFIRRTLETLDAARTIANCRIVVNASGLGALQLAGDEDVMPVRGQTMFVKTDIDFLKLMQGSHYTYVIPRMYSGGAIIGGVSQEGNFERKVDEGLRPDILRRVKGLLGEKGKELELGDVEKDIVAFRPSRKGGYRVEVEGDTVHAYGFGSLGYVYSFGAAEKVRELVRGLERQSRL</sequence>
<dbReference type="GO" id="GO:0071949">
    <property type="term" value="F:FAD binding"/>
    <property type="evidence" value="ECO:0007669"/>
    <property type="project" value="InterPro"/>
</dbReference>
<dbReference type="PANTHER" id="PTHR11530:SF11">
    <property type="entry name" value="D-ASPARTATE OXIDASE"/>
    <property type="match status" value="1"/>
</dbReference>
<keyword evidence="4" id="KW-0274">FAD</keyword>
<dbReference type="RefSeq" id="XP_056519797.1">
    <property type="nucleotide sequence ID" value="XM_056666201.1"/>
</dbReference>
<gene>
    <name evidence="7" type="ORF">N7515_005457</name>
</gene>
<dbReference type="GO" id="GO:0019478">
    <property type="term" value="P:D-amino acid catabolic process"/>
    <property type="evidence" value="ECO:0007669"/>
    <property type="project" value="TreeGrafter"/>
</dbReference>
<keyword evidence="8" id="KW-1185">Reference proteome</keyword>
<comment type="cofactor">
    <cofactor evidence="1">
        <name>FAD</name>
        <dbReference type="ChEBI" id="CHEBI:57692"/>
    </cofactor>
</comment>
<name>A0A9W9GT53_9EURO</name>
<dbReference type="SUPFAM" id="SSF51971">
    <property type="entry name" value="Nucleotide-binding domain"/>
    <property type="match status" value="1"/>
</dbReference>
<evidence type="ECO:0000256" key="5">
    <source>
        <dbReference type="ARBA" id="ARBA00023002"/>
    </source>
</evidence>
<comment type="similarity">
    <text evidence="2">Belongs to the DAMOX/DASOX family.</text>
</comment>
<evidence type="ECO:0000256" key="3">
    <source>
        <dbReference type="ARBA" id="ARBA00022630"/>
    </source>
</evidence>
<proteinExistence type="inferred from homology"/>
<organism evidence="7 8">
    <name type="scientific">Penicillium bovifimosum</name>
    <dbReference type="NCBI Taxonomy" id="126998"/>
    <lineage>
        <taxon>Eukaryota</taxon>
        <taxon>Fungi</taxon>
        <taxon>Dikarya</taxon>
        <taxon>Ascomycota</taxon>
        <taxon>Pezizomycotina</taxon>
        <taxon>Eurotiomycetes</taxon>
        <taxon>Eurotiomycetidae</taxon>
        <taxon>Eurotiales</taxon>
        <taxon>Aspergillaceae</taxon>
        <taxon>Penicillium</taxon>
    </lineage>
</organism>